<keyword evidence="8" id="KW-0269">Exonuclease</keyword>
<evidence type="ECO:0000256" key="2">
    <source>
        <dbReference type="ARBA" id="ARBA00004305"/>
    </source>
</evidence>
<dbReference type="SUPFAM" id="SSF56219">
    <property type="entry name" value="DNase I-like"/>
    <property type="match status" value="1"/>
</dbReference>
<evidence type="ECO:0000259" key="16">
    <source>
        <dbReference type="Pfam" id="PF21171"/>
    </source>
</evidence>
<evidence type="ECO:0000256" key="8">
    <source>
        <dbReference type="ARBA" id="ARBA00022839"/>
    </source>
</evidence>
<dbReference type="Proteomes" id="UP000504606">
    <property type="component" value="Unplaced"/>
</dbReference>
<dbReference type="InterPro" id="IPR050410">
    <property type="entry name" value="CCR4/nocturin_mRNA_transcr"/>
</dbReference>
<dbReference type="GeneID" id="113214248"/>
<dbReference type="InterPro" id="IPR048821">
    <property type="entry name" value="PDE12-like_N"/>
</dbReference>
<accession>A0A6J1T6V8</accession>
<dbReference type="Pfam" id="PF03372">
    <property type="entry name" value="Exo_endo_phos"/>
    <property type="match status" value="2"/>
</dbReference>
<evidence type="ECO:0000256" key="5">
    <source>
        <dbReference type="ARBA" id="ARBA00022722"/>
    </source>
</evidence>
<organism evidence="17 18">
    <name type="scientific">Frankliniella occidentalis</name>
    <name type="common">Western flower thrips</name>
    <name type="synonym">Euthrips occidentalis</name>
    <dbReference type="NCBI Taxonomy" id="133901"/>
    <lineage>
        <taxon>Eukaryota</taxon>
        <taxon>Metazoa</taxon>
        <taxon>Ecdysozoa</taxon>
        <taxon>Arthropoda</taxon>
        <taxon>Hexapoda</taxon>
        <taxon>Insecta</taxon>
        <taxon>Pterygota</taxon>
        <taxon>Neoptera</taxon>
        <taxon>Paraneoptera</taxon>
        <taxon>Thysanoptera</taxon>
        <taxon>Terebrantia</taxon>
        <taxon>Thripoidea</taxon>
        <taxon>Thripidae</taxon>
        <taxon>Frankliniella</taxon>
    </lineage>
</organism>
<dbReference type="RefSeq" id="XP_026289344.1">
    <property type="nucleotide sequence ID" value="XM_026433559.2"/>
</dbReference>
<evidence type="ECO:0000256" key="10">
    <source>
        <dbReference type="ARBA" id="ARBA00022946"/>
    </source>
</evidence>
<feature type="domain" description="Endonuclease/exonuclease/phosphatase" evidence="15">
    <location>
        <begin position="472"/>
        <end position="584"/>
    </location>
</feature>
<evidence type="ECO:0000256" key="13">
    <source>
        <dbReference type="ARBA" id="ARBA00083541"/>
    </source>
</evidence>
<feature type="region of interest" description="Disordered" evidence="14">
    <location>
        <begin position="94"/>
        <end position="113"/>
    </location>
</feature>
<evidence type="ECO:0000256" key="11">
    <source>
        <dbReference type="ARBA" id="ARBA00023128"/>
    </source>
</evidence>
<dbReference type="GO" id="GO:0046872">
    <property type="term" value="F:metal ion binding"/>
    <property type="evidence" value="ECO:0007669"/>
    <property type="project" value="UniProtKB-KW"/>
</dbReference>
<dbReference type="PANTHER" id="PTHR12121:SF37">
    <property type="entry name" value="2',5'-PHOSPHODIESTERASE 12"/>
    <property type="match status" value="1"/>
</dbReference>
<dbReference type="InterPro" id="IPR036691">
    <property type="entry name" value="Endo/exonu/phosph_ase_sf"/>
</dbReference>
<comment type="subcellular location">
    <subcellularLocation>
        <location evidence="2">Mitochondrion matrix</location>
    </subcellularLocation>
</comment>
<sequence>MVLHRFLLSRIYPARPQLFQRYRLSTMAEMQNAYISHPSGSERFTFTFHYVNDGLGVNRKFNLNRQSVETVSTFLTRIQCNVEKVVNEVHAKRRRKAAKKKDSGENFDTGPPPQVTVELLRSGNPVPSGDTCLSLLESKDLLMLSLSGKKYHIVINPPWVEEIQLPRSILSNFPVYPCKFVGTNLNRMDSLFVWYKKTQTAVDWKEIGSGFSYTPTVEDIGHLLKVSCHPRREMICGPVVEAVSKAPVEAGPGECPFELRHAFTKERAVGDSFRVMTYNILAGMYSDTDTAKNDLFGHCPPYALDIDYRKQLFIKEILGYNADIICLQEVDESVFDADLLPILSLEGFTGVFNRKGSVREGLACFLNTKRFRMMETHVSLLGAELSERSCYSSIWNSVKNNKPLIDRLKDRSTTSQATVAQSLENPQKWLVIGNTHQYFHPDADHVRLLQGGQSIKFIEEVVEKVKEEYPTAEVSVIFCGDFNSTPDCGVYQLMTTGSAPDNLEDWKSNENEKICGLSLTQPFKMDSACGTPPFTNYTVGFSGCLDYIYYQTDSLFVKEVFPLYPEEEIKKYTALPNVVFPSDHIALISDLQWSQ</sequence>
<dbReference type="GO" id="GO:0000288">
    <property type="term" value="P:nuclear-transcribed mRNA catabolic process, deadenylation-dependent decay"/>
    <property type="evidence" value="ECO:0007669"/>
    <property type="project" value="TreeGrafter"/>
</dbReference>
<evidence type="ECO:0000256" key="4">
    <source>
        <dbReference type="ARBA" id="ARBA00022664"/>
    </source>
</evidence>
<keyword evidence="11" id="KW-0496">Mitochondrion</keyword>
<evidence type="ECO:0000313" key="18">
    <source>
        <dbReference type="RefSeq" id="XP_026289344.1"/>
    </source>
</evidence>
<keyword evidence="3" id="KW-0597">Phosphoprotein</keyword>
<dbReference type="OrthoDB" id="412787at2759"/>
<evidence type="ECO:0000256" key="3">
    <source>
        <dbReference type="ARBA" id="ARBA00022553"/>
    </source>
</evidence>
<dbReference type="GO" id="GO:0006397">
    <property type="term" value="P:mRNA processing"/>
    <property type="evidence" value="ECO:0007669"/>
    <property type="project" value="UniProtKB-KW"/>
</dbReference>
<keyword evidence="5" id="KW-0540">Nuclease</keyword>
<evidence type="ECO:0000256" key="6">
    <source>
        <dbReference type="ARBA" id="ARBA00022723"/>
    </source>
</evidence>
<evidence type="ECO:0000259" key="15">
    <source>
        <dbReference type="Pfam" id="PF03372"/>
    </source>
</evidence>
<dbReference type="GO" id="GO:0004535">
    <property type="term" value="F:poly(A)-specific ribonuclease activity"/>
    <property type="evidence" value="ECO:0007669"/>
    <property type="project" value="UniProtKB-ARBA"/>
</dbReference>
<evidence type="ECO:0000256" key="12">
    <source>
        <dbReference type="ARBA" id="ARBA00072755"/>
    </source>
</evidence>
<evidence type="ECO:0000313" key="17">
    <source>
        <dbReference type="Proteomes" id="UP000504606"/>
    </source>
</evidence>
<name>A0A6J1T6V8_FRAOC</name>
<dbReference type="FunFam" id="3.60.10.10:FF:000018">
    <property type="entry name" value="2',5'-phosphodiesterase 12"/>
    <property type="match status" value="1"/>
</dbReference>
<gene>
    <name evidence="18" type="primary">LOC113214248</name>
</gene>
<keyword evidence="17" id="KW-1185">Reference proteome</keyword>
<reference evidence="18" key="1">
    <citation type="submission" date="2025-08" db="UniProtKB">
        <authorList>
            <consortium name="RefSeq"/>
        </authorList>
    </citation>
    <scope>IDENTIFICATION</scope>
    <source>
        <tissue evidence="18">Whole organism</tissue>
    </source>
</reference>
<evidence type="ECO:0000256" key="14">
    <source>
        <dbReference type="SAM" id="MobiDB-lite"/>
    </source>
</evidence>
<dbReference type="KEGG" id="foc:113214248"/>
<evidence type="ECO:0000256" key="7">
    <source>
        <dbReference type="ARBA" id="ARBA00022801"/>
    </source>
</evidence>
<feature type="domain" description="Endonuclease/exonuclease/phosphatase" evidence="15">
    <location>
        <begin position="276"/>
        <end position="361"/>
    </location>
</feature>
<dbReference type="GO" id="GO:0005759">
    <property type="term" value="C:mitochondrial matrix"/>
    <property type="evidence" value="ECO:0007669"/>
    <property type="project" value="UniProtKB-SubCell"/>
</dbReference>
<keyword evidence="9" id="KW-0460">Magnesium</keyword>
<evidence type="ECO:0000256" key="1">
    <source>
        <dbReference type="ARBA" id="ARBA00001946"/>
    </source>
</evidence>
<dbReference type="Pfam" id="PF21171">
    <property type="entry name" value="PDE12-like_N"/>
    <property type="match status" value="1"/>
</dbReference>
<keyword evidence="10" id="KW-0809">Transit peptide</keyword>
<keyword evidence="7" id="KW-0378">Hydrolase</keyword>
<dbReference type="InterPro" id="IPR005135">
    <property type="entry name" value="Endo/exonuclease/phosphatase"/>
</dbReference>
<evidence type="ECO:0000256" key="9">
    <source>
        <dbReference type="ARBA" id="ARBA00022842"/>
    </source>
</evidence>
<dbReference type="Gene3D" id="3.60.10.10">
    <property type="entry name" value="Endonuclease/exonuclease/phosphatase"/>
    <property type="match status" value="1"/>
</dbReference>
<dbReference type="PANTHER" id="PTHR12121">
    <property type="entry name" value="CARBON CATABOLITE REPRESSOR PROTEIN 4"/>
    <property type="match status" value="1"/>
</dbReference>
<proteinExistence type="predicted"/>
<dbReference type="AlphaFoldDB" id="A0A6J1T6V8"/>
<protein>
    <recommendedName>
        <fullName evidence="12">2',5'-phosphodiesterase 12</fullName>
    </recommendedName>
    <alternativeName>
        <fullName evidence="13">Mitochondrial deadenylase</fullName>
    </alternativeName>
</protein>
<comment type="cofactor">
    <cofactor evidence="1">
        <name>Mg(2+)</name>
        <dbReference type="ChEBI" id="CHEBI:18420"/>
    </cofactor>
</comment>
<keyword evidence="4" id="KW-0507">mRNA processing</keyword>
<feature type="domain" description="2',5'-phosphodiesterase 12-like N-terminal" evidence="16">
    <location>
        <begin position="157"/>
        <end position="249"/>
    </location>
</feature>
<keyword evidence="6" id="KW-0479">Metal-binding</keyword>